<evidence type="ECO:0000259" key="7">
    <source>
        <dbReference type="PROSITE" id="PS50885"/>
    </source>
</evidence>
<dbReference type="PANTHER" id="PTHR32089:SF112">
    <property type="entry name" value="LYSOZYME-LIKE PROTEIN-RELATED"/>
    <property type="match status" value="1"/>
</dbReference>
<keyword evidence="9" id="KW-1185">Reference proteome</keyword>
<dbReference type="InterPro" id="IPR004089">
    <property type="entry name" value="MCPsignal_dom"/>
</dbReference>
<dbReference type="GO" id="GO:0016020">
    <property type="term" value="C:membrane"/>
    <property type="evidence" value="ECO:0007669"/>
    <property type="project" value="InterPro"/>
</dbReference>
<gene>
    <name evidence="8" type="ORF">bsdtb5_37220</name>
</gene>
<dbReference type="GO" id="GO:0007165">
    <property type="term" value="P:signal transduction"/>
    <property type="evidence" value="ECO:0007669"/>
    <property type="project" value="UniProtKB-KW"/>
</dbReference>
<name>A0A7R7EP68_9FIRM</name>
<dbReference type="Proteomes" id="UP000595897">
    <property type="component" value="Chromosome"/>
</dbReference>
<dbReference type="Gene3D" id="3.30.450.20">
    <property type="entry name" value="PAS domain"/>
    <property type="match status" value="2"/>
</dbReference>
<evidence type="ECO:0000256" key="1">
    <source>
        <dbReference type="ARBA" id="ARBA00023224"/>
    </source>
</evidence>
<dbReference type="AlphaFoldDB" id="A0A7R7EP68"/>
<keyword evidence="5" id="KW-1133">Transmembrane helix</keyword>
<dbReference type="EMBL" id="AP024169">
    <property type="protein sequence ID" value="BCN32427.1"/>
    <property type="molecule type" value="Genomic_DNA"/>
</dbReference>
<proteinExistence type="inferred from homology"/>
<evidence type="ECO:0000313" key="9">
    <source>
        <dbReference type="Proteomes" id="UP000595897"/>
    </source>
</evidence>
<dbReference type="SMART" id="SM00283">
    <property type="entry name" value="MA"/>
    <property type="match status" value="1"/>
</dbReference>
<dbReference type="PROSITE" id="PS50885">
    <property type="entry name" value="HAMP"/>
    <property type="match status" value="1"/>
</dbReference>
<feature type="region of interest" description="Disordered" evidence="4">
    <location>
        <begin position="185"/>
        <end position="217"/>
    </location>
</feature>
<dbReference type="CDD" id="cd06225">
    <property type="entry name" value="HAMP"/>
    <property type="match status" value="1"/>
</dbReference>
<protein>
    <submittedName>
        <fullName evidence="8">Chemotaxis protein</fullName>
    </submittedName>
</protein>
<dbReference type="InterPro" id="IPR029151">
    <property type="entry name" value="Sensor-like_sf"/>
</dbReference>
<dbReference type="PROSITE" id="PS50111">
    <property type="entry name" value="CHEMOTAXIS_TRANSDUC_2"/>
    <property type="match status" value="1"/>
</dbReference>
<dbReference type="RefSeq" id="WP_271713475.1">
    <property type="nucleotide sequence ID" value="NZ_AP024169.1"/>
</dbReference>
<keyword evidence="1 3" id="KW-0807">Transducer</keyword>
<accession>A0A7R7EP68</accession>
<evidence type="ECO:0000256" key="5">
    <source>
        <dbReference type="SAM" id="Phobius"/>
    </source>
</evidence>
<keyword evidence="5" id="KW-0812">Transmembrane</keyword>
<keyword evidence="5" id="KW-0472">Membrane</keyword>
<feature type="transmembrane region" description="Helical" evidence="5">
    <location>
        <begin position="335"/>
        <end position="357"/>
    </location>
</feature>
<dbReference type="Pfam" id="PF00672">
    <property type="entry name" value="HAMP"/>
    <property type="match status" value="1"/>
</dbReference>
<evidence type="ECO:0000259" key="6">
    <source>
        <dbReference type="PROSITE" id="PS50111"/>
    </source>
</evidence>
<feature type="domain" description="HAMP" evidence="7">
    <location>
        <begin position="359"/>
        <end position="415"/>
    </location>
</feature>
<organism evidence="8 9">
    <name type="scientific">Anaeromicropila herbilytica</name>
    <dbReference type="NCBI Taxonomy" id="2785025"/>
    <lineage>
        <taxon>Bacteria</taxon>
        <taxon>Bacillati</taxon>
        <taxon>Bacillota</taxon>
        <taxon>Clostridia</taxon>
        <taxon>Lachnospirales</taxon>
        <taxon>Lachnospiraceae</taxon>
        <taxon>Anaeromicropila</taxon>
    </lineage>
</organism>
<sequence>MKKTKAKSKGFNLHTIKAKVTLLCTFFILIAVLVNFLFVINITSNTITKNTQSTLLDLVKTSDTNLTSTLDKLSQSANFMMRSNAIQDFITSNGKDKGDDIADTITNYLSMNSSTETVSILNTDGKVLASSDESMVGNDLSTQTYFTKMIKSKQTTSGDASISKTSGDACVTFAIPIYERAMEEGQDAANTDASTTNSDTKDSTTSSQTSTGDPMDSSNQTVIGAVVAYVKASNFTSSLSEVALSNIDSSYAYLVDSKGTVIYHPNEKKIGTSISNSAIKKLVANINDSKTKSSGIISYTYDGSEKMASYSITDNNWILVISADRSDVLSSVHSMVLVCSMISIAIIVILGIIAYLFTTRITKPIKQITQYIHKTSELDFTEDANLLSLEKSKDETGEMAAALGQMRTTIHEMINQIAKASTDINNNANQLNAITNSVNDHASDNSSTAEELAAGMEETAATTEMIHDNIVQVRNNTKSINDKAANGANLSKELINRAVSLKETTKQASSETTGIYQEIKTNTDNAIEQAKAVEKINLLTQTIMDIADQTSLLALNATIEAARAGESGRGFAVVASEIGSLADQSAQTVANISSIVNEVHMAVNNMSKSLQQTIDFLEKKVLKDYDNFMNVSDQYNNDAKGLNDTMESIHDAVDHMNSTMLSITDSIAEINTMIGEASEGVVDVTEKNTNIVALTTDTYHMVKESNDYAEKLQNIVDKFKL</sequence>
<dbReference type="PANTHER" id="PTHR32089">
    <property type="entry name" value="METHYL-ACCEPTING CHEMOTAXIS PROTEIN MCPB"/>
    <property type="match status" value="1"/>
</dbReference>
<comment type="similarity">
    <text evidence="2">Belongs to the methyl-accepting chemotaxis (MCP) protein family.</text>
</comment>
<dbReference type="CDD" id="cd12912">
    <property type="entry name" value="PDC2_MCP_like"/>
    <property type="match status" value="1"/>
</dbReference>
<dbReference type="KEGG" id="ahb:bsdtb5_37220"/>
<evidence type="ECO:0000256" key="3">
    <source>
        <dbReference type="PROSITE-ProRule" id="PRU00284"/>
    </source>
</evidence>
<feature type="compositionally biased region" description="Low complexity" evidence="4">
    <location>
        <begin position="187"/>
        <end position="211"/>
    </location>
</feature>
<evidence type="ECO:0000313" key="8">
    <source>
        <dbReference type="EMBL" id="BCN32427.1"/>
    </source>
</evidence>
<dbReference type="SUPFAM" id="SSF103190">
    <property type="entry name" value="Sensory domain-like"/>
    <property type="match status" value="2"/>
</dbReference>
<feature type="domain" description="Methyl-accepting transducer" evidence="6">
    <location>
        <begin position="420"/>
        <end position="671"/>
    </location>
</feature>
<feature type="transmembrane region" description="Helical" evidence="5">
    <location>
        <begin position="20"/>
        <end position="40"/>
    </location>
</feature>
<dbReference type="InterPro" id="IPR003660">
    <property type="entry name" value="HAMP_dom"/>
</dbReference>
<evidence type="ECO:0000256" key="2">
    <source>
        <dbReference type="ARBA" id="ARBA00029447"/>
    </source>
</evidence>
<dbReference type="Pfam" id="PF00015">
    <property type="entry name" value="MCPsignal"/>
    <property type="match status" value="1"/>
</dbReference>
<dbReference type="Gene3D" id="1.10.287.950">
    <property type="entry name" value="Methyl-accepting chemotaxis protein"/>
    <property type="match status" value="1"/>
</dbReference>
<dbReference type="SMART" id="SM00304">
    <property type="entry name" value="HAMP"/>
    <property type="match status" value="1"/>
</dbReference>
<reference evidence="8 9" key="1">
    <citation type="submission" date="2020-11" db="EMBL/GenBank/DDBJ databases">
        <title>Draft genome sequencing of a Lachnospiraceae strain isolated from anoxic soil subjected to BSD treatment.</title>
        <authorList>
            <person name="Uek A."/>
            <person name="Tonouchi A."/>
        </authorList>
    </citation>
    <scope>NUCLEOTIDE SEQUENCE [LARGE SCALE GENOMIC DNA]</scope>
    <source>
        <strain evidence="8 9">TB5</strain>
    </source>
</reference>
<evidence type="ECO:0000256" key="4">
    <source>
        <dbReference type="SAM" id="MobiDB-lite"/>
    </source>
</evidence>
<dbReference type="SUPFAM" id="SSF58104">
    <property type="entry name" value="Methyl-accepting chemotaxis protein (MCP) signaling domain"/>
    <property type="match status" value="1"/>
</dbReference>